<gene>
    <name evidence="8" type="ORF">GCM10023093_07700</name>
</gene>
<dbReference type="SUPFAM" id="SSF53218">
    <property type="entry name" value="Molybdenum cofactor biosynthesis proteins"/>
    <property type="match status" value="1"/>
</dbReference>
<dbReference type="Pfam" id="PF03454">
    <property type="entry name" value="MoeA_C"/>
    <property type="match status" value="1"/>
</dbReference>
<dbReference type="PROSITE" id="PS01079">
    <property type="entry name" value="MOCF_BIOSYNTHESIS_2"/>
    <property type="match status" value="1"/>
</dbReference>
<name>A0ABP8N8X1_9BACT</name>
<dbReference type="EC" id="2.10.1.1" evidence="6"/>
<feature type="domain" description="MoaB/Mog" evidence="7">
    <location>
        <begin position="176"/>
        <end position="315"/>
    </location>
</feature>
<dbReference type="RefSeq" id="WP_345078812.1">
    <property type="nucleotide sequence ID" value="NZ_BAABFA010000006.1"/>
</dbReference>
<dbReference type="PANTHER" id="PTHR10192">
    <property type="entry name" value="MOLYBDOPTERIN BIOSYNTHESIS PROTEIN"/>
    <property type="match status" value="1"/>
</dbReference>
<dbReference type="CDD" id="cd00887">
    <property type="entry name" value="MoeA"/>
    <property type="match status" value="1"/>
</dbReference>
<evidence type="ECO:0000256" key="1">
    <source>
        <dbReference type="ARBA" id="ARBA00002901"/>
    </source>
</evidence>
<keyword evidence="6" id="KW-0460">Magnesium</keyword>
<dbReference type="EMBL" id="BAABFA010000006">
    <property type="protein sequence ID" value="GAA4461985.1"/>
    <property type="molecule type" value="Genomic_DNA"/>
</dbReference>
<keyword evidence="6" id="KW-0500">Molybdenum</keyword>
<sequence length="402" mass="43992">MISVTEAEKIILDHARTYGVAEVPLDKAVGRVLAEDILADRDLPPYDRVTMDGIAIRYRAFAEGMCSFRIKATMAAGDMPIDITADDECIELMTGCALPASTDTVVRYEDVEIKEGMATITPDAIRQGANIHRKGRDKQAGDAVALAGIMIDAAVISIAASVGQDSIKAREVPRVVIISTGDELVDVDKVPGEYQIRRSNSYAIKAALRYYGIEAGTKHMNDDAAIMRQQIGECLAIYDVVILSGGVSMGLYDHVPQALQVLGVEQLFHKVRQRPGKPFWFGRYGASGALVFAFPGNPVSAFMCTYRYLVPWLHASLHGEAVRPHYAVLGAHVTFTPRLQYFLQVRVHVSDTGQLVAMPIEGNGSGDHANLVAANAFMELPEDKDEHEQGAVYMIWPFKRIV</sequence>
<dbReference type="InterPro" id="IPR001453">
    <property type="entry name" value="MoaB/Mog_dom"/>
</dbReference>
<comment type="catalytic activity">
    <reaction evidence="5">
        <text>adenylyl-molybdopterin + molybdate = Mo-molybdopterin + AMP + H(+)</text>
        <dbReference type="Rhea" id="RHEA:35047"/>
        <dbReference type="ChEBI" id="CHEBI:15378"/>
        <dbReference type="ChEBI" id="CHEBI:36264"/>
        <dbReference type="ChEBI" id="CHEBI:62727"/>
        <dbReference type="ChEBI" id="CHEBI:71302"/>
        <dbReference type="ChEBI" id="CHEBI:456215"/>
        <dbReference type="EC" id="2.10.1.1"/>
    </reaction>
</comment>
<evidence type="ECO:0000256" key="6">
    <source>
        <dbReference type="RuleBase" id="RU365090"/>
    </source>
</evidence>
<dbReference type="NCBIfam" id="TIGR00177">
    <property type="entry name" value="molyb_syn"/>
    <property type="match status" value="1"/>
</dbReference>
<comment type="similarity">
    <text evidence="3 6">Belongs to the MoeA family.</text>
</comment>
<dbReference type="Pfam" id="PF00994">
    <property type="entry name" value="MoCF_biosynth"/>
    <property type="match status" value="1"/>
</dbReference>
<evidence type="ECO:0000256" key="5">
    <source>
        <dbReference type="ARBA" id="ARBA00047317"/>
    </source>
</evidence>
<dbReference type="Gene3D" id="3.40.980.10">
    <property type="entry name" value="MoaB/Mog-like domain"/>
    <property type="match status" value="1"/>
</dbReference>
<dbReference type="SUPFAM" id="SSF63882">
    <property type="entry name" value="MoeA N-terminal region -like"/>
    <property type="match status" value="1"/>
</dbReference>
<dbReference type="InterPro" id="IPR036688">
    <property type="entry name" value="MoeA_C_domain_IV_sf"/>
</dbReference>
<accession>A0ABP8N8X1</accession>
<dbReference type="Pfam" id="PF03453">
    <property type="entry name" value="MoeA_N"/>
    <property type="match status" value="1"/>
</dbReference>
<dbReference type="SUPFAM" id="SSF63867">
    <property type="entry name" value="MoeA C-terminal domain-like"/>
    <property type="match status" value="1"/>
</dbReference>
<dbReference type="Proteomes" id="UP001500067">
    <property type="component" value="Unassembled WGS sequence"/>
</dbReference>
<reference evidence="9" key="1">
    <citation type="journal article" date="2019" name="Int. J. Syst. Evol. Microbiol.">
        <title>The Global Catalogue of Microorganisms (GCM) 10K type strain sequencing project: providing services to taxonomists for standard genome sequencing and annotation.</title>
        <authorList>
            <consortium name="The Broad Institute Genomics Platform"/>
            <consortium name="The Broad Institute Genome Sequencing Center for Infectious Disease"/>
            <person name="Wu L."/>
            <person name="Ma J."/>
        </authorList>
    </citation>
    <scope>NUCLEOTIDE SEQUENCE [LARGE SCALE GENOMIC DNA]</scope>
    <source>
        <strain evidence="9">JCM 32105</strain>
    </source>
</reference>
<keyword evidence="6" id="KW-0808">Transferase</keyword>
<dbReference type="InterPro" id="IPR036135">
    <property type="entry name" value="MoeA_linker/N_sf"/>
</dbReference>
<protein>
    <recommendedName>
        <fullName evidence="6">Molybdopterin molybdenumtransferase</fullName>
        <ecNumber evidence="6">2.10.1.1</ecNumber>
    </recommendedName>
</protein>
<comment type="pathway">
    <text evidence="2 6">Cofactor biosynthesis; molybdopterin biosynthesis.</text>
</comment>
<dbReference type="InterPro" id="IPR005111">
    <property type="entry name" value="MoeA_C_domain_IV"/>
</dbReference>
<dbReference type="Gene3D" id="2.40.340.10">
    <property type="entry name" value="MoeA, C-terminal, domain IV"/>
    <property type="match status" value="1"/>
</dbReference>
<keyword evidence="9" id="KW-1185">Reference proteome</keyword>
<evidence type="ECO:0000313" key="8">
    <source>
        <dbReference type="EMBL" id="GAA4461985.1"/>
    </source>
</evidence>
<keyword evidence="6" id="KW-0479">Metal-binding</keyword>
<dbReference type="InterPro" id="IPR036425">
    <property type="entry name" value="MoaB/Mog-like_dom_sf"/>
</dbReference>
<dbReference type="SMART" id="SM00852">
    <property type="entry name" value="MoCF_biosynth"/>
    <property type="match status" value="1"/>
</dbReference>
<comment type="caution">
    <text evidence="8">The sequence shown here is derived from an EMBL/GenBank/DDBJ whole genome shotgun (WGS) entry which is preliminary data.</text>
</comment>
<keyword evidence="4 6" id="KW-0501">Molybdenum cofactor biosynthesis</keyword>
<comment type="function">
    <text evidence="1 6">Catalyzes the insertion of molybdate into adenylated molybdopterin with the concomitant release of AMP.</text>
</comment>
<dbReference type="Gene3D" id="2.170.190.11">
    <property type="entry name" value="Molybdopterin biosynthesis moea protein, domain 3"/>
    <property type="match status" value="1"/>
</dbReference>
<evidence type="ECO:0000256" key="2">
    <source>
        <dbReference type="ARBA" id="ARBA00005046"/>
    </source>
</evidence>
<evidence type="ECO:0000259" key="7">
    <source>
        <dbReference type="SMART" id="SM00852"/>
    </source>
</evidence>
<dbReference type="Gene3D" id="3.90.105.10">
    <property type="entry name" value="Molybdopterin biosynthesis moea protein, domain 2"/>
    <property type="match status" value="1"/>
</dbReference>
<evidence type="ECO:0000256" key="3">
    <source>
        <dbReference type="ARBA" id="ARBA00010763"/>
    </source>
</evidence>
<dbReference type="PANTHER" id="PTHR10192:SF5">
    <property type="entry name" value="GEPHYRIN"/>
    <property type="match status" value="1"/>
</dbReference>
<evidence type="ECO:0000256" key="4">
    <source>
        <dbReference type="ARBA" id="ARBA00023150"/>
    </source>
</evidence>
<proteinExistence type="inferred from homology"/>
<comment type="cofactor">
    <cofactor evidence="6">
        <name>Mg(2+)</name>
        <dbReference type="ChEBI" id="CHEBI:18420"/>
    </cofactor>
</comment>
<dbReference type="InterPro" id="IPR005110">
    <property type="entry name" value="MoeA_linker/N"/>
</dbReference>
<organism evidence="8 9">
    <name type="scientific">Nemorincola caseinilytica</name>
    <dbReference type="NCBI Taxonomy" id="2054315"/>
    <lineage>
        <taxon>Bacteria</taxon>
        <taxon>Pseudomonadati</taxon>
        <taxon>Bacteroidota</taxon>
        <taxon>Chitinophagia</taxon>
        <taxon>Chitinophagales</taxon>
        <taxon>Chitinophagaceae</taxon>
        <taxon>Nemorincola</taxon>
    </lineage>
</organism>
<evidence type="ECO:0000313" key="9">
    <source>
        <dbReference type="Proteomes" id="UP001500067"/>
    </source>
</evidence>
<dbReference type="InterPro" id="IPR038987">
    <property type="entry name" value="MoeA-like"/>
</dbReference>
<dbReference type="InterPro" id="IPR008284">
    <property type="entry name" value="MoCF_biosynth_CS"/>
</dbReference>